<reference evidence="1 2" key="1">
    <citation type="journal article" date="2021" name="BMC Genomics">
        <title>Datura genome reveals duplications of psychoactive alkaloid biosynthetic genes and high mutation rate following tissue culture.</title>
        <authorList>
            <person name="Rajewski A."/>
            <person name="Carter-House D."/>
            <person name="Stajich J."/>
            <person name="Litt A."/>
        </authorList>
    </citation>
    <scope>NUCLEOTIDE SEQUENCE [LARGE SCALE GENOMIC DNA]</scope>
    <source>
        <strain evidence="1">AR-01</strain>
    </source>
</reference>
<gene>
    <name evidence="1" type="ORF">HAX54_051789</name>
</gene>
<comment type="caution">
    <text evidence="1">The sequence shown here is derived from an EMBL/GenBank/DDBJ whole genome shotgun (WGS) entry which is preliminary data.</text>
</comment>
<accession>A0ABS8Y6W1</accession>
<dbReference type="Proteomes" id="UP000823775">
    <property type="component" value="Unassembled WGS sequence"/>
</dbReference>
<dbReference type="EMBL" id="JACEIK010092964">
    <property type="protein sequence ID" value="MCE5167383.1"/>
    <property type="molecule type" value="Genomic_DNA"/>
</dbReference>
<sequence length="114" mass="12476">ARARQACGKMHGMSKARKLENILSVMLGTLGAGMGDDSRARRACALAWALACARTRQTQREKRNWHGRWHAHARGRCGGKVGPDPGFLGMLLARALYAGTWVKPVLIHCNSRLA</sequence>
<feature type="non-terminal residue" evidence="1">
    <location>
        <position position="1"/>
    </location>
</feature>
<proteinExistence type="predicted"/>
<evidence type="ECO:0000313" key="2">
    <source>
        <dbReference type="Proteomes" id="UP000823775"/>
    </source>
</evidence>
<name>A0ABS8Y6W1_DATST</name>
<keyword evidence="2" id="KW-1185">Reference proteome</keyword>
<protein>
    <submittedName>
        <fullName evidence="1">Uncharacterized protein</fullName>
    </submittedName>
</protein>
<organism evidence="1 2">
    <name type="scientific">Datura stramonium</name>
    <name type="common">Jimsonweed</name>
    <name type="synonym">Common thornapple</name>
    <dbReference type="NCBI Taxonomy" id="4076"/>
    <lineage>
        <taxon>Eukaryota</taxon>
        <taxon>Viridiplantae</taxon>
        <taxon>Streptophyta</taxon>
        <taxon>Embryophyta</taxon>
        <taxon>Tracheophyta</taxon>
        <taxon>Spermatophyta</taxon>
        <taxon>Magnoliopsida</taxon>
        <taxon>eudicotyledons</taxon>
        <taxon>Gunneridae</taxon>
        <taxon>Pentapetalae</taxon>
        <taxon>asterids</taxon>
        <taxon>lamiids</taxon>
        <taxon>Solanales</taxon>
        <taxon>Solanaceae</taxon>
        <taxon>Solanoideae</taxon>
        <taxon>Datureae</taxon>
        <taxon>Datura</taxon>
    </lineage>
</organism>
<evidence type="ECO:0000313" key="1">
    <source>
        <dbReference type="EMBL" id="MCE5167383.1"/>
    </source>
</evidence>
<feature type="non-terminal residue" evidence="1">
    <location>
        <position position="114"/>
    </location>
</feature>